<evidence type="ECO:0000313" key="13">
    <source>
        <dbReference type="Proteomes" id="UP000801492"/>
    </source>
</evidence>
<evidence type="ECO:0000256" key="1">
    <source>
        <dbReference type="ARBA" id="ARBA00004292"/>
    </source>
</evidence>
<sequence length="171" mass="18829">MSKSFKEYKYFDTPDGEDTMKKLWVASKIAGVTSLGIATGDVLLYSHPKGYFPILGRYAYICLPLMGMTTAFVLIKNMATNIRGKDDKLNWVLGACSAGGILGAWQKSTRAGFTACMVFSVAAMTKKHALQNGWTLLDHDLKQQHGGIRSVRHDFTLTKNRPGNWTTGDSS</sequence>
<keyword evidence="13" id="KW-1185">Reference proteome</keyword>
<gene>
    <name evidence="12" type="ORF">ILUMI_24993</name>
</gene>
<evidence type="ECO:0000256" key="10">
    <source>
        <dbReference type="ARBA" id="ARBA00031497"/>
    </source>
</evidence>
<keyword evidence="7" id="KW-0496">Mitochondrion</keyword>
<evidence type="ECO:0000256" key="3">
    <source>
        <dbReference type="ARBA" id="ARBA00018191"/>
    </source>
</evidence>
<organism evidence="12 13">
    <name type="scientific">Ignelater luminosus</name>
    <name type="common">Cucubano</name>
    <name type="synonym">Pyrophorus luminosus</name>
    <dbReference type="NCBI Taxonomy" id="2038154"/>
    <lineage>
        <taxon>Eukaryota</taxon>
        <taxon>Metazoa</taxon>
        <taxon>Ecdysozoa</taxon>
        <taxon>Arthropoda</taxon>
        <taxon>Hexapoda</taxon>
        <taxon>Insecta</taxon>
        <taxon>Pterygota</taxon>
        <taxon>Neoptera</taxon>
        <taxon>Endopterygota</taxon>
        <taxon>Coleoptera</taxon>
        <taxon>Polyphaga</taxon>
        <taxon>Elateriformia</taxon>
        <taxon>Elateroidea</taxon>
        <taxon>Elateridae</taxon>
        <taxon>Agrypninae</taxon>
        <taxon>Pyrophorini</taxon>
        <taxon>Ignelater</taxon>
    </lineage>
</organism>
<comment type="similarity">
    <text evidence="2">Belongs to the complex I NDUFA11 subunit family.</text>
</comment>
<evidence type="ECO:0000256" key="6">
    <source>
        <dbReference type="ARBA" id="ARBA00022989"/>
    </source>
</evidence>
<evidence type="ECO:0000313" key="12">
    <source>
        <dbReference type="EMBL" id="KAF2881168.1"/>
    </source>
</evidence>
<name>A0A8K0C643_IGNLU</name>
<feature type="transmembrane region" description="Helical" evidence="11">
    <location>
        <begin position="29"/>
        <end position="46"/>
    </location>
</feature>
<proteinExistence type="inferred from homology"/>
<evidence type="ECO:0000256" key="9">
    <source>
        <dbReference type="ARBA" id="ARBA00030608"/>
    </source>
</evidence>
<comment type="caution">
    <text evidence="12">The sequence shown here is derived from an EMBL/GenBank/DDBJ whole genome shotgun (WGS) entry which is preliminary data.</text>
</comment>
<dbReference type="GO" id="GO:0005743">
    <property type="term" value="C:mitochondrial inner membrane"/>
    <property type="evidence" value="ECO:0007669"/>
    <property type="project" value="UniProtKB-SubCell"/>
</dbReference>
<feature type="transmembrane region" description="Helical" evidence="11">
    <location>
        <begin position="58"/>
        <end position="75"/>
    </location>
</feature>
<dbReference type="OrthoDB" id="1913277at2759"/>
<evidence type="ECO:0000256" key="8">
    <source>
        <dbReference type="ARBA" id="ARBA00023136"/>
    </source>
</evidence>
<dbReference type="GO" id="GO:0045271">
    <property type="term" value="C:respiratory chain complex I"/>
    <property type="evidence" value="ECO:0007669"/>
    <property type="project" value="InterPro"/>
</dbReference>
<evidence type="ECO:0000256" key="7">
    <source>
        <dbReference type="ARBA" id="ARBA00023128"/>
    </source>
</evidence>
<dbReference type="EMBL" id="VTPC01090849">
    <property type="protein sequence ID" value="KAF2881168.1"/>
    <property type="molecule type" value="Genomic_DNA"/>
</dbReference>
<keyword evidence="4 11" id="KW-0812">Transmembrane</keyword>
<reference evidence="12" key="1">
    <citation type="submission" date="2019-08" db="EMBL/GenBank/DDBJ databases">
        <title>The genome of the North American firefly Photinus pyralis.</title>
        <authorList>
            <consortium name="Photinus pyralis genome working group"/>
            <person name="Fallon T.R."/>
            <person name="Sander Lower S.E."/>
            <person name="Weng J.-K."/>
        </authorList>
    </citation>
    <scope>NUCLEOTIDE SEQUENCE</scope>
    <source>
        <strain evidence="12">TRF0915ILg1</strain>
        <tissue evidence="12">Whole body</tissue>
    </source>
</reference>
<keyword evidence="8 11" id="KW-0472">Membrane</keyword>
<dbReference type="PANTHER" id="PTHR21382">
    <property type="entry name" value="NADH-UBIQUINONE OXIDOREDUCTASE SUBUNIT"/>
    <property type="match status" value="1"/>
</dbReference>
<evidence type="ECO:0000256" key="5">
    <source>
        <dbReference type="ARBA" id="ARBA00022792"/>
    </source>
</evidence>
<evidence type="ECO:0000256" key="4">
    <source>
        <dbReference type="ARBA" id="ARBA00022692"/>
    </source>
</evidence>
<protein>
    <recommendedName>
        <fullName evidence="3">NADH dehydrogenase [ubiquinone] 1 alpha subcomplex subunit 11</fullName>
    </recommendedName>
    <alternativeName>
        <fullName evidence="9">Complex I-B14.7</fullName>
    </alternativeName>
    <alternativeName>
        <fullName evidence="10">NADH-ubiquinone oxidoreductase subunit B14.7</fullName>
    </alternativeName>
</protein>
<keyword evidence="6 11" id="KW-1133">Transmembrane helix</keyword>
<evidence type="ECO:0000256" key="2">
    <source>
        <dbReference type="ARBA" id="ARBA00008699"/>
    </source>
</evidence>
<comment type="subcellular location">
    <subcellularLocation>
        <location evidence="1">Mitochondrion inner membrane</location>
        <topology evidence="1">Multi-pass membrane protein</topology>
        <orientation evidence="1">Matrix side</orientation>
    </subcellularLocation>
</comment>
<dbReference type="Proteomes" id="UP000801492">
    <property type="component" value="Unassembled WGS sequence"/>
</dbReference>
<dbReference type="AlphaFoldDB" id="A0A8K0C643"/>
<accession>A0A8K0C643</accession>
<evidence type="ECO:0000256" key="11">
    <source>
        <dbReference type="SAM" id="Phobius"/>
    </source>
</evidence>
<dbReference type="PANTHER" id="PTHR21382:SF1">
    <property type="entry name" value="NADH DEHYDROGENASE [UBIQUINONE] 1 ALPHA SUBCOMPLEX SUBUNIT 11"/>
    <property type="match status" value="1"/>
</dbReference>
<keyword evidence="5" id="KW-0999">Mitochondrion inner membrane</keyword>
<dbReference type="InterPro" id="IPR039205">
    <property type="entry name" value="NDUFA11"/>
</dbReference>
<dbReference type="GO" id="GO:0006120">
    <property type="term" value="P:mitochondrial electron transport, NADH to ubiquinone"/>
    <property type="evidence" value="ECO:0007669"/>
    <property type="project" value="InterPro"/>
</dbReference>